<evidence type="ECO:0000313" key="2">
    <source>
        <dbReference type="Proteomes" id="UP000605427"/>
    </source>
</evidence>
<sequence length="168" mass="18806">MPGVRQQGILSEQRESGGGMDSLIDIPLSFTVKAVFMEGEKIVLSADDGRVLAAEPERFGFRRLIRKRNNPDYEAQAEQDFLSIPTKSRGAADLYRDERGNEWTYNTEIGGYWLTDSASDEQGQAEISCEATTRDELAEMLPSDSVNFSYDGDLELWLGEKAAKDARR</sequence>
<proteinExistence type="predicted"/>
<name>A0ABQ1ZRQ4_9BACL</name>
<keyword evidence="2" id="KW-1185">Reference proteome</keyword>
<dbReference type="EMBL" id="BMDD01000001">
    <property type="protein sequence ID" value="GGH73093.1"/>
    <property type="molecule type" value="Genomic_DNA"/>
</dbReference>
<dbReference type="Proteomes" id="UP000605427">
    <property type="component" value="Unassembled WGS sequence"/>
</dbReference>
<protein>
    <recommendedName>
        <fullName evidence="3">CYTH domain-containing protein</fullName>
    </recommendedName>
</protein>
<evidence type="ECO:0000313" key="1">
    <source>
        <dbReference type="EMBL" id="GGH73093.1"/>
    </source>
</evidence>
<organism evidence="1 2">
    <name type="scientific">Saccharibacillus endophyticus</name>
    <dbReference type="NCBI Taxonomy" id="2060666"/>
    <lineage>
        <taxon>Bacteria</taxon>
        <taxon>Bacillati</taxon>
        <taxon>Bacillota</taxon>
        <taxon>Bacilli</taxon>
        <taxon>Bacillales</taxon>
        <taxon>Paenibacillaceae</taxon>
        <taxon>Saccharibacillus</taxon>
    </lineage>
</organism>
<evidence type="ECO:0008006" key="3">
    <source>
        <dbReference type="Google" id="ProtNLM"/>
    </source>
</evidence>
<accession>A0ABQ1ZRQ4</accession>
<gene>
    <name evidence="1" type="ORF">GCM10007362_11890</name>
</gene>
<reference evidence="2" key="1">
    <citation type="journal article" date="2019" name="Int. J. Syst. Evol. Microbiol.">
        <title>The Global Catalogue of Microorganisms (GCM) 10K type strain sequencing project: providing services to taxonomists for standard genome sequencing and annotation.</title>
        <authorList>
            <consortium name="The Broad Institute Genomics Platform"/>
            <consortium name="The Broad Institute Genome Sequencing Center for Infectious Disease"/>
            <person name="Wu L."/>
            <person name="Ma J."/>
        </authorList>
    </citation>
    <scope>NUCLEOTIDE SEQUENCE [LARGE SCALE GENOMIC DNA]</scope>
    <source>
        <strain evidence="2">CCM 8702</strain>
    </source>
</reference>
<comment type="caution">
    <text evidence="1">The sequence shown here is derived from an EMBL/GenBank/DDBJ whole genome shotgun (WGS) entry which is preliminary data.</text>
</comment>